<evidence type="ECO:0000256" key="6">
    <source>
        <dbReference type="SAM" id="Phobius"/>
    </source>
</evidence>
<evidence type="ECO:0000256" key="4">
    <source>
        <dbReference type="ARBA" id="ARBA00022989"/>
    </source>
</evidence>
<comment type="subcellular location">
    <subcellularLocation>
        <location evidence="1">Cell membrane</location>
        <topology evidence="1">Multi-pass membrane protein</topology>
    </subcellularLocation>
</comment>
<keyword evidence="3 6" id="KW-0812">Transmembrane</keyword>
<feature type="non-terminal residue" evidence="8">
    <location>
        <position position="268"/>
    </location>
</feature>
<dbReference type="Pfam" id="PF02687">
    <property type="entry name" value="FtsX"/>
    <property type="match status" value="1"/>
</dbReference>
<feature type="transmembrane region" description="Helical" evidence="6">
    <location>
        <begin position="210"/>
        <end position="231"/>
    </location>
</feature>
<keyword evidence="2" id="KW-1003">Cell membrane</keyword>
<sequence>MEDIESAMERFDLKEHVSFLLIQPNEFRSEQKKILEQKLGPDYRVETVEDIQEKSSNALRSFQLNLLVISFISLVIALFMVSNTMSGLYFSREKELGILKTMGLNAKQTFSLFISQALLLGSVGSLLGLGLGLLFSRLEFFSPETTSADLSYLNTYQSLPFSAWFLGLGIGIIGSFLSAALPSFRAGKISPVSILKEATSQTSPVNEFRLLSIGIFSIFIFVIVAFLPLRWKFPVTGLIGIGGIVIGFTLCFPWIFKILIFFLFKLED</sequence>
<gene>
    <name evidence="8" type="ORF">LEP1GSC124_0321</name>
</gene>
<feature type="domain" description="ABC3 transporter permease C-terminal" evidence="7">
    <location>
        <begin position="68"/>
        <end position="191"/>
    </location>
</feature>
<evidence type="ECO:0000259" key="7">
    <source>
        <dbReference type="Pfam" id="PF02687"/>
    </source>
</evidence>
<dbReference type="EMBL" id="AKWN02000158">
    <property type="protein sequence ID" value="EMP08211.1"/>
    <property type="molecule type" value="Genomic_DNA"/>
</dbReference>
<name>M6ZQ44_LEPIR</name>
<evidence type="ECO:0000256" key="1">
    <source>
        <dbReference type="ARBA" id="ARBA00004651"/>
    </source>
</evidence>
<proteinExistence type="predicted"/>
<dbReference type="PANTHER" id="PTHR30287:SF2">
    <property type="entry name" value="BLL1001 PROTEIN"/>
    <property type="match status" value="1"/>
</dbReference>
<dbReference type="GO" id="GO:0005886">
    <property type="term" value="C:plasma membrane"/>
    <property type="evidence" value="ECO:0007669"/>
    <property type="project" value="UniProtKB-SubCell"/>
</dbReference>
<feature type="transmembrane region" description="Helical" evidence="6">
    <location>
        <begin position="110"/>
        <end position="135"/>
    </location>
</feature>
<feature type="transmembrane region" description="Helical" evidence="6">
    <location>
        <begin position="237"/>
        <end position="264"/>
    </location>
</feature>
<evidence type="ECO:0000256" key="2">
    <source>
        <dbReference type="ARBA" id="ARBA00022475"/>
    </source>
</evidence>
<evidence type="ECO:0000256" key="5">
    <source>
        <dbReference type="ARBA" id="ARBA00023136"/>
    </source>
</evidence>
<accession>M6ZQ44</accession>
<evidence type="ECO:0000256" key="3">
    <source>
        <dbReference type="ARBA" id="ARBA00022692"/>
    </source>
</evidence>
<keyword evidence="5 6" id="KW-0472">Membrane</keyword>
<keyword evidence="4 6" id="KW-1133">Transmembrane helix</keyword>
<dbReference type="Proteomes" id="UP000012117">
    <property type="component" value="Unassembled WGS sequence"/>
</dbReference>
<feature type="transmembrane region" description="Helical" evidence="6">
    <location>
        <begin position="161"/>
        <end position="181"/>
    </location>
</feature>
<reference evidence="8 9" key="1">
    <citation type="submission" date="2013-01" db="EMBL/GenBank/DDBJ databases">
        <authorList>
            <person name="Harkins D.M."/>
            <person name="Durkin A.S."/>
            <person name="Brinkac L.M."/>
            <person name="Haft D.H."/>
            <person name="Selengut J.D."/>
            <person name="Sanka R."/>
            <person name="DePew J."/>
            <person name="Purushe J."/>
            <person name="Picardeau M."/>
            <person name="Werts C."/>
            <person name="Goarant C."/>
            <person name="Vinetz J.M."/>
            <person name="Sutton G.G."/>
            <person name="Nierman W.C."/>
            <person name="Fouts D.E."/>
        </authorList>
    </citation>
    <scope>NUCLEOTIDE SEQUENCE [LARGE SCALE GENOMIC DNA]</scope>
    <source>
        <strain evidence="8 9">200701872</strain>
    </source>
</reference>
<dbReference type="InterPro" id="IPR038766">
    <property type="entry name" value="Membrane_comp_ABC_pdt"/>
</dbReference>
<protein>
    <submittedName>
        <fullName evidence="8">Efflux ABC transporter, permease protein</fullName>
    </submittedName>
</protein>
<evidence type="ECO:0000313" key="8">
    <source>
        <dbReference type="EMBL" id="EMP08211.1"/>
    </source>
</evidence>
<dbReference type="PANTHER" id="PTHR30287">
    <property type="entry name" value="MEMBRANE COMPONENT OF PREDICTED ABC SUPERFAMILY METABOLITE UPTAKE TRANSPORTER"/>
    <property type="match status" value="1"/>
</dbReference>
<comment type="caution">
    <text evidence="8">The sequence shown here is derived from an EMBL/GenBank/DDBJ whole genome shotgun (WGS) entry which is preliminary data.</text>
</comment>
<dbReference type="AlphaFoldDB" id="M6ZQ44"/>
<evidence type="ECO:0000313" key="9">
    <source>
        <dbReference type="Proteomes" id="UP000012117"/>
    </source>
</evidence>
<organism evidence="8 9">
    <name type="scientific">Leptospira interrogans serovar Pyrogenes str. 200701872</name>
    <dbReference type="NCBI Taxonomy" id="1193029"/>
    <lineage>
        <taxon>Bacteria</taxon>
        <taxon>Pseudomonadati</taxon>
        <taxon>Spirochaetota</taxon>
        <taxon>Spirochaetia</taxon>
        <taxon>Leptospirales</taxon>
        <taxon>Leptospiraceae</taxon>
        <taxon>Leptospira</taxon>
    </lineage>
</organism>
<feature type="transmembrane region" description="Helical" evidence="6">
    <location>
        <begin position="66"/>
        <end position="90"/>
    </location>
</feature>
<dbReference type="InterPro" id="IPR003838">
    <property type="entry name" value="ABC3_permease_C"/>
</dbReference>